<organism evidence="1 2">
    <name type="scientific">Scortum barcoo</name>
    <name type="common">barcoo grunter</name>
    <dbReference type="NCBI Taxonomy" id="214431"/>
    <lineage>
        <taxon>Eukaryota</taxon>
        <taxon>Metazoa</taxon>
        <taxon>Chordata</taxon>
        <taxon>Craniata</taxon>
        <taxon>Vertebrata</taxon>
        <taxon>Euteleostomi</taxon>
        <taxon>Actinopterygii</taxon>
        <taxon>Neopterygii</taxon>
        <taxon>Teleostei</taxon>
        <taxon>Neoteleostei</taxon>
        <taxon>Acanthomorphata</taxon>
        <taxon>Eupercaria</taxon>
        <taxon>Centrarchiformes</taxon>
        <taxon>Terapontoidei</taxon>
        <taxon>Terapontidae</taxon>
        <taxon>Scortum</taxon>
    </lineage>
</organism>
<gene>
    <name evidence="1" type="ORF">L3Q82_004560</name>
</gene>
<evidence type="ECO:0000313" key="1">
    <source>
        <dbReference type="EMBL" id="KAI3355020.1"/>
    </source>
</evidence>
<protein>
    <submittedName>
        <fullName evidence="1">Uncharacterized protein</fullName>
    </submittedName>
</protein>
<evidence type="ECO:0000313" key="2">
    <source>
        <dbReference type="Proteomes" id="UP000831701"/>
    </source>
</evidence>
<sequence length="145" mass="15880">MGRNVRVTGENMLSVAKDVISPGIEASFPQVNTSRSQKAKGLIIGFRIKEMTIHTPVYLSGAEVEQVNSFRFLGISITKNLSWSSHISTQVLRRNSLCLVFLIAESVCSAKVRPLVMWTQSQLKGLALGSLLIPSTQLGVDVLHE</sequence>
<proteinExistence type="predicted"/>
<accession>A0ACB8VI08</accession>
<name>A0ACB8VI08_9TELE</name>
<comment type="caution">
    <text evidence="1">The sequence shown here is derived from an EMBL/GenBank/DDBJ whole genome shotgun (WGS) entry which is preliminary data.</text>
</comment>
<keyword evidence="2" id="KW-1185">Reference proteome</keyword>
<reference evidence="1" key="1">
    <citation type="submission" date="2022-04" db="EMBL/GenBank/DDBJ databases">
        <title>Jade perch genome.</title>
        <authorList>
            <person name="Chao B."/>
        </authorList>
    </citation>
    <scope>NUCLEOTIDE SEQUENCE</scope>
    <source>
        <strain evidence="1">CB-2022</strain>
    </source>
</reference>
<dbReference type="EMBL" id="CM041551">
    <property type="protein sequence ID" value="KAI3355020.1"/>
    <property type="molecule type" value="Genomic_DNA"/>
</dbReference>
<dbReference type="Proteomes" id="UP000831701">
    <property type="component" value="Chromosome 21"/>
</dbReference>